<dbReference type="GO" id="GO:0055085">
    <property type="term" value="P:transmembrane transport"/>
    <property type="evidence" value="ECO:0007669"/>
    <property type="project" value="InterPro"/>
</dbReference>
<keyword evidence="2" id="KW-0813">Transport</keyword>
<dbReference type="InterPro" id="IPR006061">
    <property type="entry name" value="SBP_1_CS"/>
</dbReference>
<dbReference type="PROSITE" id="PS51318">
    <property type="entry name" value="TAT"/>
    <property type="match status" value="1"/>
</dbReference>
<dbReference type="InterPro" id="IPR006311">
    <property type="entry name" value="TAT_signal"/>
</dbReference>
<gene>
    <name evidence="4" type="ORF">SAMN04489747_0610</name>
</gene>
<dbReference type="PANTHER" id="PTHR43649">
    <property type="entry name" value="ARABINOSE-BINDING PROTEIN-RELATED"/>
    <property type="match status" value="1"/>
</dbReference>
<evidence type="ECO:0000256" key="3">
    <source>
        <dbReference type="ARBA" id="ARBA00022729"/>
    </source>
</evidence>
<dbReference type="PROSITE" id="PS01037">
    <property type="entry name" value="SBP_BACTERIAL_1"/>
    <property type="match status" value="1"/>
</dbReference>
<evidence type="ECO:0000313" key="4">
    <source>
        <dbReference type="EMBL" id="SDD28053.1"/>
    </source>
</evidence>
<dbReference type="Proteomes" id="UP000198546">
    <property type="component" value="Chromosome i"/>
</dbReference>
<evidence type="ECO:0000313" key="5">
    <source>
        <dbReference type="Proteomes" id="UP000198546"/>
    </source>
</evidence>
<dbReference type="InterPro" id="IPR006059">
    <property type="entry name" value="SBP"/>
</dbReference>
<organism evidence="4 5">
    <name type="scientific">Auraticoccus monumenti</name>
    <dbReference type="NCBI Taxonomy" id="675864"/>
    <lineage>
        <taxon>Bacteria</taxon>
        <taxon>Bacillati</taxon>
        <taxon>Actinomycetota</taxon>
        <taxon>Actinomycetes</taxon>
        <taxon>Propionibacteriales</taxon>
        <taxon>Propionibacteriaceae</taxon>
        <taxon>Auraticoccus</taxon>
    </lineage>
</organism>
<accession>A0A1G6TG61</accession>
<dbReference type="STRING" id="675864.SAMN04489747_0610"/>
<proteinExistence type="inferred from homology"/>
<evidence type="ECO:0000256" key="2">
    <source>
        <dbReference type="ARBA" id="ARBA00022448"/>
    </source>
</evidence>
<dbReference type="OrthoDB" id="7937990at2"/>
<dbReference type="CDD" id="cd14748">
    <property type="entry name" value="PBP2_UgpB"/>
    <property type="match status" value="1"/>
</dbReference>
<dbReference type="PROSITE" id="PS51257">
    <property type="entry name" value="PROKAR_LIPOPROTEIN"/>
    <property type="match status" value="1"/>
</dbReference>
<dbReference type="PANTHER" id="PTHR43649:SF14">
    <property type="entry name" value="BLR3389 PROTEIN"/>
    <property type="match status" value="1"/>
</dbReference>
<dbReference type="SUPFAM" id="SSF53850">
    <property type="entry name" value="Periplasmic binding protein-like II"/>
    <property type="match status" value="1"/>
</dbReference>
<keyword evidence="3" id="KW-0732">Signal</keyword>
<dbReference type="AlphaFoldDB" id="A0A1G6TG61"/>
<dbReference type="Pfam" id="PF01547">
    <property type="entry name" value="SBP_bac_1"/>
    <property type="match status" value="1"/>
</dbReference>
<name>A0A1G6TG61_9ACTN</name>
<dbReference type="EMBL" id="LT629688">
    <property type="protein sequence ID" value="SDD28053.1"/>
    <property type="molecule type" value="Genomic_DNA"/>
</dbReference>
<evidence type="ECO:0000256" key="1">
    <source>
        <dbReference type="ARBA" id="ARBA00008520"/>
    </source>
</evidence>
<reference evidence="4 5" key="1">
    <citation type="submission" date="2016-10" db="EMBL/GenBank/DDBJ databases">
        <authorList>
            <person name="de Groot N.N."/>
        </authorList>
    </citation>
    <scope>NUCLEOTIDE SEQUENCE [LARGE SCALE GENOMIC DNA]</scope>
    <source>
        <strain evidence="4 5">MON 2.2</strain>
    </source>
</reference>
<dbReference type="Gene3D" id="3.40.190.10">
    <property type="entry name" value="Periplasmic binding protein-like II"/>
    <property type="match status" value="1"/>
</dbReference>
<comment type="similarity">
    <text evidence="1">Belongs to the bacterial solute-binding protein 1 family.</text>
</comment>
<sequence length="448" mass="48261">MAATPRISRRTLLRGAGALGLAGTTGLAACGRPVDTSAQLPDVSGGDYDGPPITLQFWNGLTGGDGPVMRKLLAEFTAAHPAITVEMYAIPWSNFYQKFPAAVVSGLAPDLGLMHNFQVATNAARQVIVPLDPLAEALELTESDYLPVVWGSGLFQGERWSLPLDMWPDSLFYNRRVLADAGLDPDAPPTTGEEYLSALETLRSNDIQGHWLPAIDPQGVGRGFDSLLWQMGGELYDAEGGQALFGSEAGIRALEWQQGLIDAGYSPTDVSGSDGNVAFKNDQNAFIWGGPGALINDLAKVEDLDWDVAPLPRIGPNRAAFSGSHQFVLMRQREFDPDRISAVVTFLRWITDNSIGWASAGPVPARLPVLQQPEFAELEAQSHVAEGVEHIRFYPLVPGIAEVQTTILYPAIGDALLGQASPADALARATEQASFLLSENLTKYREVR</sequence>
<protein>
    <submittedName>
        <fullName evidence="4">Carbohydrate ABC transporter substrate-binding protein, CUT1 family</fullName>
    </submittedName>
</protein>
<dbReference type="InterPro" id="IPR050490">
    <property type="entry name" value="Bact_solute-bd_prot1"/>
</dbReference>
<keyword evidence="5" id="KW-1185">Reference proteome</keyword>